<organism evidence="2 3">
    <name type="scientific">Thecamonas trahens ATCC 50062</name>
    <dbReference type="NCBI Taxonomy" id="461836"/>
    <lineage>
        <taxon>Eukaryota</taxon>
        <taxon>Apusozoa</taxon>
        <taxon>Apusomonadida</taxon>
        <taxon>Apusomonadidae</taxon>
        <taxon>Thecamonas</taxon>
    </lineage>
</organism>
<reference evidence="2 3" key="1">
    <citation type="submission" date="2010-05" db="EMBL/GenBank/DDBJ databases">
        <title>The Genome Sequence of Thecamonas trahens ATCC 50062.</title>
        <authorList>
            <consortium name="The Broad Institute Genome Sequencing Platform"/>
            <person name="Russ C."/>
            <person name="Cuomo C."/>
            <person name="Shea T."/>
            <person name="Young S.K."/>
            <person name="Zeng Q."/>
            <person name="Koehrsen M."/>
            <person name="Haas B."/>
            <person name="Borodovsky M."/>
            <person name="Guigo R."/>
            <person name="Alvarado L."/>
            <person name="Berlin A."/>
            <person name="Bochicchio J."/>
            <person name="Borenstein D."/>
            <person name="Chapman S."/>
            <person name="Chen Z."/>
            <person name="Freedman E."/>
            <person name="Gellesch M."/>
            <person name="Goldberg J."/>
            <person name="Griggs A."/>
            <person name="Gujja S."/>
            <person name="Heilman E."/>
            <person name="Heiman D."/>
            <person name="Hepburn T."/>
            <person name="Howarth C."/>
            <person name="Jen D."/>
            <person name="Larson L."/>
            <person name="Mehta T."/>
            <person name="Park D."/>
            <person name="Pearson M."/>
            <person name="Roberts A."/>
            <person name="Saif S."/>
            <person name="Shenoy N."/>
            <person name="Sisk P."/>
            <person name="Stolte C."/>
            <person name="Sykes S."/>
            <person name="Thomson T."/>
            <person name="Walk T."/>
            <person name="White J."/>
            <person name="Yandava C."/>
            <person name="Burger G."/>
            <person name="Gray M.W."/>
            <person name="Holland P.W.H."/>
            <person name="King N."/>
            <person name="Lang F.B.F."/>
            <person name="Roger A.J."/>
            <person name="Ruiz-Trillo I."/>
            <person name="Lander E."/>
            <person name="Nusbaum C."/>
        </authorList>
    </citation>
    <scope>NUCLEOTIDE SEQUENCE [LARGE SCALE GENOMIC DNA]</scope>
    <source>
        <strain evidence="2 3">ATCC 50062</strain>
    </source>
</reference>
<feature type="region of interest" description="Disordered" evidence="1">
    <location>
        <begin position="1"/>
        <end position="20"/>
    </location>
</feature>
<dbReference type="Gene3D" id="3.80.10.10">
    <property type="entry name" value="Ribonuclease Inhibitor"/>
    <property type="match status" value="2"/>
</dbReference>
<protein>
    <submittedName>
        <fullName evidence="2">NOD3 protein</fullName>
    </submittedName>
</protein>
<dbReference type="OrthoDB" id="188902at2759"/>
<dbReference type="EMBL" id="GL349445">
    <property type="protein sequence ID" value="KNC47013.1"/>
    <property type="molecule type" value="Genomic_DNA"/>
</dbReference>
<dbReference type="RefSeq" id="XP_013759793.1">
    <property type="nucleotide sequence ID" value="XM_013904339.1"/>
</dbReference>
<dbReference type="GO" id="GO:0005096">
    <property type="term" value="F:GTPase activator activity"/>
    <property type="evidence" value="ECO:0007669"/>
    <property type="project" value="InterPro"/>
</dbReference>
<dbReference type="InterPro" id="IPR032675">
    <property type="entry name" value="LRR_dom_sf"/>
</dbReference>
<evidence type="ECO:0000313" key="2">
    <source>
        <dbReference type="EMBL" id="KNC47013.1"/>
    </source>
</evidence>
<dbReference type="InterPro" id="IPR001611">
    <property type="entry name" value="Leu-rich_rpt"/>
</dbReference>
<name>A0A0L0D6S9_THETB</name>
<feature type="non-terminal residue" evidence="2">
    <location>
        <position position="876"/>
    </location>
</feature>
<keyword evidence="3" id="KW-1185">Reference proteome</keyword>
<accession>A0A0L0D6S9</accession>
<dbReference type="InterPro" id="IPR027038">
    <property type="entry name" value="RanGap"/>
</dbReference>
<sequence length="876" mass="94808">MSSGGAAPDKGKGEAGASSAGDKSVLEQGVALAKANPAAAAATGAVASGFLVAAGRAAFRRLKRYSARKRNQIDRIEQAYRLYINEDFNAVKQFKFKRQYVPSYAVSRVSFSSDAYRARLSRKLPVFDSLLRTICSYQAARARRKTRKGKLSDPTHLFLDELKDWIVAFSSSPMDTEASLQEAEARRDYVEHVIFSGFFYPSKHFNWTTETFEQTVLQVLAILNDTLIPLIRNGIADLSVSYQLSELSDKVNMLINESAKYCMRVFADTDDLSRTLDVLYRDVDNLNSQYKTAITLTVRELLTSPDARVALERADDVRSLTEDEYMRQGHPLPANFFVDHRGASIVPPGVFLRYKAAVPSVDTSPRYFFDQIEQASGVASGVLPLFLRDPLVMETFVSLLGRLQHLAACKDLFAQAVQVANTGGNLSICGHREVNTHLGYLLRIVSALVAEIRSAVGRINLAADEAICNIVSAPYEEGRKADLVKSIAKSRRNSYKEHYKAVLTSRQQIETLVKEALATVSPILQELDKASVGDLVAEASEAVDKFTSHVSRLLGDAKDTSAASASRASASNTVAITKNDDVATAAAAAAAAPAAPSAPAVVAATSSSAPGLIPSDDLASAPVDTDTLVRHIELRHLKLDDELSRQMCELQLIPHRASVVDVDVSKCTISPGATANLCDVFANCPNLHRLRFWNAHLGDEGAAAVAGLLFREARMAPRLASLRSVDLNENNLGPDAAFAIADALKAGARIKWLDLGYNHIGDSGAAALAQALHHQHHLQGLVLQNNDIADAGAAVLANMLMSNVALRHLGLQANAISDLGALTLADALDLNRTVTQLFLNENLIGDEGATRLLGVMRDRERVLVSVCNNRRVKAGL</sequence>
<gene>
    <name evidence="2" type="ORF">AMSG_03437</name>
</gene>
<dbReference type="eggNOG" id="KOG4308">
    <property type="taxonomic scope" value="Eukaryota"/>
</dbReference>
<dbReference type="SMART" id="SM00368">
    <property type="entry name" value="LRR_RI"/>
    <property type="match status" value="6"/>
</dbReference>
<dbReference type="Pfam" id="PF13516">
    <property type="entry name" value="LRR_6"/>
    <property type="match status" value="3"/>
</dbReference>
<dbReference type="PANTHER" id="PTHR24113:SF15">
    <property type="entry name" value="NACHT DOMAIN-CONTAINING PROTEIN"/>
    <property type="match status" value="1"/>
</dbReference>
<dbReference type="AlphaFoldDB" id="A0A0L0D6S9"/>
<evidence type="ECO:0000256" key="1">
    <source>
        <dbReference type="SAM" id="MobiDB-lite"/>
    </source>
</evidence>
<dbReference type="GO" id="GO:0031267">
    <property type="term" value="F:small GTPase binding"/>
    <property type="evidence" value="ECO:0007669"/>
    <property type="project" value="TreeGrafter"/>
</dbReference>
<dbReference type="GO" id="GO:0005634">
    <property type="term" value="C:nucleus"/>
    <property type="evidence" value="ECO:0007669"/>
    <property type="project" value="TreeGrafter"/>
</dbReference>
<dbReference type="GO" id="GO:0048471">
    <property type="term" value="C:perinuclear region of cytoplasm"/>
    <property type="evidence" value="ECO:0007669"/>
    <property type="project" value="TreeGrafter"/>
</dbReference>
<dbReference type="GO" id="GO:0006913">
    <property type="term" value="P:nucleocytoplasmic transport"/>
    <property type="evidence" value="ECO:0007669"/>
    <property type="project" value="TreeGrafter"/>
</dbReference>
<dbReference type="STRING" id="461836.A0A0L0D6S9"/>
<evidence type="ECO:0000313" key="3">
    <source>
        <dbReference type="Proteomes" id="UP000054408"/>
    </source>
</evidence>
<dbReference type="Proteomes" id="UP000054408">
    <property type="component" value="Unassembled WGS sequence"/>
</dbReference>
<dbReference type="GO" id="GO:0005829">
    <property type="term" value="C:cytosol"/>
    <property type="evidence" value="ECO:0007669"/>
    <property type="project" value="TreeGrafter"/>
</dbReference>
<dbReference type="PANTHER" id="PTHR24113">
    <property type="entry name" value="RAN GTPASE-ACTIVATING PROTEIN 1"/>
    <property type="match status" value="1"/>
</dbReference>
<proteinExistence type="predicted"/>
<dbReference type="SUPFAM" id="SSF52047">
    <property type="entry name" value="RNI-like"/>
    <property type="match status" value="1"/>
</dbReference>
<dbReference type="GeneID" id="25563039"/>